<dbReference type="PROSITE" id="PS51257">
    <property type="entry name" value="PROKAR_LIPOPROTEIN"/>
    <property type="match status" value="1"/>
</dbReference>
<gene>
    <name evidence="2" type="ORF">SGFS_024170</name>
</gene>
<feature type="signal peptide" evidence="1">
    <location>
        <begin position="1"/>
        <end position="32"/>
    </location>
</feature>
<protein>
    <recommendedName>
        <fullName evidence="4">Lipoprotein</fullName>
    </recommendedName>
</protein>
<name>A0ABN5VFU9_9ACTN</name>
<dbReference type="EMBL" id="AP018448">
    <property type="protein sequence ID" value="BBC31123.1"/>
    <property type="molecule type" value="Genomic_DNA"/>
</dbReference>
<proteinExistence type="predicted"/>
<feature type="chain" id="PRO_5047159792" description="Lipoprotein" evidence="1">
    <location>
        <begin position="33"/>
        <end position="389"/>
    </location>
</feature>
<sequence length="389" mass="41189">MAWLRNRGGRTVGLVAAASAVLALTACGTGGAGDGGSDDGNSGDREAKYKRVLRDPHPRPADVIEMAGAPADVVRADDGSLLLTYDLGNVEDDEGPAATAWRIVSRDGRTVAQHAEHTDMEASRVSFKGAPGGFVRVPDEGAKGAYVLDVRGKRHKFAVAERPLGTRRGDILLSEQPSTLVYRPATRTVAPPAGVPEAAIGFAVDERGTVWSMVQPLTEEPHSVVWQRDGRTLGSEAVAKPYLGGDLAARGGTAALSLAQVVGEDEDGLEDVRVRGLLVTTDGGRHWRTLLAGGIPWKKLNAGPESLVLEVLSDGRLLVGGTGGRYWLAADRANGVFRELRTPAAFTSLTVEGTTLYGIVDAATPSYDLVKGEGLYVSRDGGREWRRHK</sequence>
<dbReference type="Proteomes" id="UP001321542">
    <property type="component" value="Chromosome"/>
</dbReference>
<reference evidence="2 3" key="1">
    <citation type="journal article" date="2010" name="ChemBioChem">
        <title>Cloning and characterization of the biosynthetic gene cluster of 16-membered macrolide antibiotic FD-891: involvement of a dual functional cytochrome P450 monooxygenase catalyzing epoxidation and hydroxylation.</title>
        <authorList>
            <person name="Kudo F."/>
            <person name="Motegi A."/>
            <person name="Mizoue K."/>
            <person name="Eguchi T."/>
        </authorList>
    </citation>
    <scope>NUCLEOTIDE SEQUENCE [LARGE SCALE GENOMIC DNA]</scope>
    <source>
        <strain evidence="2 3">A-8890</strain>
    </source>
</reference>
<dbReference type="InterPro" id="IPR015943">
    <property type="entry name" value="WD40/YVTN_repeat-like_dom_sf"/>
</dbReference>
<dbReference type="SUPFAM" id="SSF110296">
    <property type="entry name" value="Oligoxyloglucan reducing end-specific cellobiohydrolase"/>
    <property type="match status" value="1"/>
</dbReference>
<evidence type="ECO:0008006" key="4">
    <source>
        <dbReference type="Google" id="ProtNLM"/>
    </source>
</evidence>
<keyword evidence="1" id="KW-0732">Signal</keyword>
<accession>A0ABN5VFU9</accession>
<dbReference type="Gene3D" id="2.130.10.10">
    <property type="entry name" value="YVTN repeat-like/Quinoprotein amine dehydrogenase"/>
    <property type="match status" value="1"/>
</dbReference>
<keyword evidence="3" id="KW-1185">Reference proteome</keyword>
<reference evidence="2 3" key="2">
    <citation type="journal article" date="2023" name="ChemBioChem">
        <title>Acyltransferase Domain Exchange between Two Independent Type I Polyketide Synthases in the Same Producer Strain of Macrolide Antibiotics.</title>
        <authorList>
            <person name="Kudo F."/>
            <person name="Kishikawa K."/>
            <person name="Tsuboi K."/>
            <person name="Kido T."/>
            <person name="Usui T."/>
            <person name="Hashimoto J."/>
            <person name="Shin-Ya K."/>
            <person name="Miyanaga A."/>
            <person name="Eguchi T."/>
        </authorList>
    </citation>
    <scope>NUCLEOTIDE SEQUENCE [LARGE SCALE GENOMIC DNA]</scope>
    <source>
        <strain evidence="2 3">A-8890</strain>
    </source>
</reference>
<evidence type="ECO:0000313" key="3">
    <source>
        <dbReference type="Proteomes" id="UP001321542"/>
    </source>
</evidence>
<dbReference type="RefSeq" id="WP_286249780.1">
    <property type="nucleotide sequence ID" value="NZ_AP018448.1"/>
</dbReference>
<evidence type="ECO:0000256" key="1">
    <source>
        <dbReference type="SAM" id="SignalP"/>
    </source>
</evidence>
<evidence type="ECO:0000313" key="2">
    <source>
        <dbReference type="EMBL" id="BBC31123.1"/>
    </source>
</evidence>
<organism evidence="2 3">
    <name type="scientific">Streptomyces graminofaciens</name>
    <dbReference type="NCBI Taxonomy" id="68212"/>
    <lineage>
        <taxon>Bacteria</taxon>
        <taxon>Bacillati</taxon>
        <taxon>Actinomycetota</taxon>
        <taxon>Actinomycetes</taxon>
        <taxon>Kitasatosporales</taxon>
        <taxon>Streptomycetaceae</taxon>
        <taxon>Streptomyces</taxon>
    </lineage>
</organism>